<evidence type="ECO:0000313" key="1">
    <source>
        <dbReference type="EMBL" id="CAK9100473.1"/>
    </source>
</evidence>
<comment type="caution">
    <text evidence="1">The sequence shown here is derived from an EMBL/GenBank/DDBJ whole genome shotgun (WGS) entry which is preliminary data.</text>
</comment>
<sequence>GATTEPNCSFSDDSALIQYRSRPNAIGNGVASAWVAGPFGDCTRACPEQKRFSGPDPAYQKRAVRCMSLDDQPLSEGHCAQLVKPKRFRMCHCGVLFCKPDCIPDPDLDNDPEPGKKLSTNLVLRLKQNWGIQNPEDFSINRQFLQTLQYSSS</sequence>
<dbReference type="EMBL" id="CAXAMN010026075">
    <property type="protein sequence ID" value="CAK9100473.1"/>
    <property type="molecule type" value="Genomic_DNA"/>
</dbReference>
<feature type="non-terminal residue" evidence="1">
    <location>
        <position position="1"/>
    </location>
</feature>
<keyword evidence="2" id="KW-1185">Reference proteome</keyword>
<dbReference type="Proteomes" id="UP001642484">
    <property type="component" value="Unassembled WGS sequence"/>
</dbReference>
<reference evidence="1 2" key="1">
    <citation type="submission" date="2024-02" db="EMBL/GenBank/DDBJ databases">
        <authorList>
            <person name="Chen Y."/>
            <person name="Shah S."/>
            <person name="Dougan E. K."/>
            <person name="Thang M."/>
            <person name="Chan C."/>
        </authorList>
    </citation>
    <scope>NUCLEOTIDE SEQUENCE [LARGE SCALE GENOMIC DNA]</scope>
</reference>
<gene>
    <name evidence="1" type="ORF">CCMP2556_LOCUS47468</name>
</gene>
<evidence type="ECO:0000313" key="2">
    <source>
        <dbReference type="Proteomes" id="UP001642484"/>
    </source>
</evidence>
<name>A0ABP0RIM4_9DINO</name>
<accession>A0ABP0RIM4</accession>
<proteinExistence type="predicted"/>
<protein>
    <submittedName>
        <fullName evidence="1">Uncharacterized protein</fullName>
    </submittedName>
</protein>
<organism evidence="1 2">
    <name type="scientific">Durusdinium trenchii</name>
    <dbReference type="NCBI Taxonomy" id="1381693"/>
    <lineage>
        <taxon>Eukaryota</taxon>
        <taxon>Sar</taxon>
        <taxon>Alveolata</taxon>
        <taxon>Dinophyceae</taxon>
        <taxon>Suessiales</taxon>
        <taxon>Symbiodiniaceae</taxon>
        <taxon>Durusdinium</taxon>
    </lineage>
</organism>